<dbReference type="EMBL" id="BSXT01001578">
    <property type="protein sequence ID" value="GMF43655.1"/>
    <property type="molecule type" value="Genomic_DNA"/>
</dbReference>
<organism evidence="3 4">
    <name type="scientific">Phytophthora fragariaefolia</name>
    <dbReference type="NCBI Taxonomy" id="1490495"/>
    <lineage>
        <taxon>Eukaryota</taxon>
        <taxon>Sar</taxon>
        <taxon>Stramenopiles</taxon>
        <taxon>Oomycota</taxon>
        <taxon>Peronosporomycetes</taxon>
        <taxon>Peronosporales</taxon>
        <taxon>Peronosporaceae</taxon>
        <taxon>Phytophthora</taxon>
    </lineage>
</organism>
<dbReference type="GO" id="GO:0003676">
    <property type="term" value="F:nucleic acid binding"/>
    <property type="evidence" value="ECO:0007669"/>
    <property type="project" value="InterPro"/>
</dbReference>
<feature type="domain" description="RNase H type-1" evidence="2">
    <location>
        <begin position="530"/>
        <end position="652"/>
    </location>
</feature>
<dbReference type="InterPro" id="IPR052055">
    <property type="entry name" value="Hepadnavirus_pol/RT"/>
</dbReference>
<dbReference type="InterPro" id="IPR036397">
    <property type="entry name" value="RNaseH_sf"/>
</dbReference>
<name>A0A9W6XP51_9STRA</name>
<dbReference type="OrthoDB" id="146886at2759"/>
<sequence length="1299" mass="143043">MAVVASRPTPPGLSNPSAALIKRCYSRTVRLERPDELTAAGLEATLTIHRHDQRIEDLPYLLRDYVDAVQFIPHWRLTEPHRDLKAELLERPLLSVFRFVRFSTYFVASPRCDTKFVRVTSDVHLCGQVISYAAALRMSLVDDRDLLMEPSSGFVCHVAIRHYAAELRCVVAIPLEHVRIRHISQAEYMMGYYHQLPVNMVPSDFNAVWTAVAVRHGRPASETVQRLTSDLAAPGTPPVSTMDSSPRSVAYITPRGEKTASTVEEYVQTTKLPPLRTAPDDDTDAVDSPPPILPLLCRADTLLTPSDVFAGPTISAPQVLVAPATGASHLVPPAPGPGPTPVSTTSSSVRADDPVIQRLFDNATASDTSSPYVRPIPSVTESISFGAPGAPFSALWILVANASDARLLHPRSSARPPMHGIFCPSAAPRLWPASDANIPAVVAPGVRHTSALTPIGPSAVLPEAPGALPARSSTSDVFRSGTARADLSASDAHPTDIDVPGASPQASSVSNAFPFVSTSAATTDYLVAAFDGGCRHLTGRSAYAWCVWSASRELLHWEAHAFGDVQTNNAMEAKGLLSCLRSTRQRGRTTSVHVFGDSALIVGQALMQSDCNAVHLLPYVAAIRSLGVVLSLTYFWYVRREFNTAADALCNWVMDIVLPGVDEHRRGDTWPGQLQPSLNKYPALHPSFIPATTDIVNDSRAHLRATWSLVVFELSTLGHLIRGRFVPSWPDHSVHAPGRHRAVPSRIHTIAGDLTFEFDINVSRSCIINGVARCVPVDVFTTLRDTARHFDIPFPNRFSLRCGDLSTVFHTSRGCCHSGCPYNGPLIGNLRHLARVSRSDLQRPPPQQSTPPLAVRSPFDHVPQLLCTITTDGIVPPWVNPDARCGVRPLPDNYGSAESGAPVVIDKLLADYYKGRCLVATLATLQRDPGFHSSSFALVAKKDIPLHIDGRIIHDLSAPPGGSVNAQTNSDASPDATWDPFDSIAQRVRDLCRRYPIYAMVADIADAFHHVRVHADHASAFGEECRAPTMAYVLGSSEPFWIFQWVDDIVLIEVDIGGRLQKTEQRLRDGVILVFGSAGWHEGKFTTWSRCFHAVGIDWDTPNELISVPQRKIKKMRGVLDDVARRKFVTMKQLDSLVGVLRHVISFIPVTKPFIQRLVAIQIRCRKRHKTGVPMTDTLQKDIQWWRELVFQNEFAGIPMELFERRTHIDDVWLVQIHQHGLTISSIVLGERLLIDHTDDGMDDVGVTQAIARVTKELGPGLIIKDVWRHVTIHSESRWFTRIIDRMNCSSPEGQEHLR</sequence>
<dbReference type="PANTHER" id="PTHR33050">
    <property type="entry name" value="REVERSE TRANSCRIPTASE DOMAIN-CONTAINING PROTEIN"/>
    <property type="match status" value="1"/>
</dbReference>
<accession>A0A9W6XP51</accession>
<dbReference type="GO" id="GO:0004523">
    <property type="term" value="F:RNA-DNA hybrid ribonuclease activity"/>
    <property type="evidence" value="ECO:0007669"/>
    <property type="project" value="InterPro"/>
</dbReference>
<evidence type="ECO:0000259" key="2">
    <source>
        <dbReference type="Pfam" id="PF13456"/>
    </source>
</evidence>
<dbReference type="SUPFAM" id="SSF56672">
    <property type="entry name" value="DNA/RNA polymerases"/>
    <property type="match status" value="1"/>
</dbReference>
<feature type="region of interest" description="Disordered" evidence="1">
    <location>
        <begin position="486"/>
        <end position="508"/>
    </location>
</feature>
<feature type="region of interest" description="Disordered" evidence="1">
    <location>
        <begin position="328"/>
        <end position="349"/>
    </location>
</feature>
<dbReference type="InterPro" id="IPR002156">
    <property type="entry name" value="RNaseH_domain"/>
</dbReference>
<evidence type="ECO:0000256" key="1">
    <source>
        <dbReference type="SAM" id="MobiDB-lite"/>
    </source>
</evidence>
<keyword evidence="4" id="KW-1185">Reference proteome</keyword>
<dbReference type="Gene3D" id="3.30.420.10">
    <property type="entry name" value="Ribonuclease H-like superfamily/Ribonuclease H"/>
    <property type="match status" value="1"/>
</dbReference>
<evidence type="ECO:0000313" key="4">
    <source>
        <dbReference type="Proteomes" id="UP001165121"/>
    </source>
</evidence>
<gene>
    <name evidence="3" type="ORF">Pfra01_001484500</name>
</gene>
<proteinExistence type="predicted"/>
<dbReference type="Pfam" id="PF13456">
    <property type="entry name" value="RVT_3"/>
    <property type="match status" value="1"/>
</dbReference>
<dbReference type="Proteomes" id="UP001165121">
    <property type="component" value="Unassembled WGS sequence"/>
</dbReference>
<evidence type="ECO:0000313" key="3">
    <source>
        <dbReference type="EMBL" id="GMF43655.1"/>
    </source>
</evidence>
<dbReference type="InterPro" id="IPR012337">
    <property type="entry name" value="RNaseH-like_sf"/>
</dbReference>
<dbReference type="PANTHER" id="PTHR33050:SF7">
    <property type="entry name" value="RIBONUCLEASE H"/>
    <property type="match status" value="1"/>
</dbReference>
<dbReference type="InterPro" id="IPR043502">
    <property type="entry name" value="DNA/RNA_pol_sf"/>
</dbReference>
<dbReference type="SUPFAM" id="SSF53098">
    <property type="entry name" value="Ribonuclease H-like"/>
    <property type="match status" value="1"/>
</dbReference>
<comment type="caution">
    <text evidence="3">The sequence shown here is derived from an EMBL/GenBank/DDBJ whole genome shotgun (WGS) entry which is preliminary data.</text>
</comment>
<reference evidence="3" key="1">
    <citation type="submission" date="2023-04" db="EMBL/GenBank/DDBJ databases">
        <title>Phytophthora fragariaefolia NBRC 109709.</title>
        <authorList>
            <person name="Ichikawa N."/>
            <person name="Sato H."/>
            <person name="Tonouchi N."/>
        </authorList>
    </citation>
    <scope>NUCLEOTIDE SEQUENCE</scope>
    <source>
        <strain evidence="3">NBRC 109709</strain>
    </source>
</reference>
<protein>
    <submittedName>
        <fullName evidence="3">Unnamed protein product</fullName>
    </submittedName>
</protein>